<dbReference type="VEuPathDB" id="FungiDB:JI435_200550"/>
<keyword evidence="2" id="KW-1185">Reference proteome</keyword>
<dbReference type="EMBL" id="CP069035">
    <property type="protein sequence ID" value="QRD02284.1"/>
    <property type="molecule type" value="Genomic_DNA"/>
</dbReference>
<name>A0A7U2I5D1_PHANO</name>
<gene>
    <name evidence="1" type="ORF">JI435_200550</name>
</gene>
<evidence type="ECO:0000313" key="2">
    <source>
        <dbReference type="Proteomes" id="UP000663193"/>
    </source>
</evidence>
<dbReference type="Proteomes" id="UP000663193">
    <property type="component" value="Chromosome 13"/>
</dbReference>
<accession>A0A7U2I5D1</accession>
<sequence length="146" mass="16649">MSPTQLPRIQHQYARRKPTVRRALQQRPRKLVVVRHVELEESHAVSFPSCARVIGLPDGFNRLAARRAETIWQSQFAGDSGDGQFAVRVVDFINPNGREADGRRYLVPEYVRRRVALVRVDEHAGHDAVTVEGLAIRCMRMRGARI</sequence>
<reference evidence="2" key="1">
    <citation type="journal article" date="2021" name="BMC Genomics">
        <title>Chromosome-level genome assembly and manually-curated proteome of model necrotroph Parastagonospora nodorum Sn15 reveals a genome-wide trove of candidate effector homologs, and redundancy of virulence-related functions within an accessory chromosome.</title>
        <authorList>
            <person name="Bertazzoni S."/>
            <person name="Jones D.A.B."/>
            <person name="Phan H.T."/>
            <person name="Tan K.-C."/>
            <person name="Hane J.K."/>
        </authorList>
    </citation>
    <scope>NUCLEOTIDE SEQUENCE [LARGE SCALE GENOMIC DNA]</scope>
    <source>
        <strain evidence="2">SN15 / ATCC MYA-4574 / FGSC 10173)</strain>
    </source>
</reference>
<evidence type="ECO:0000313" key="1">
    <source>
        <dbReference type="EMBL" id="QRD02284.1"/>
    </source>
</evidence>
<dbReference type="AlphaFoldDB" id="A0A7U2I5D1"/>
<dbReference type="RefSeq" id="XP_001795664.1">
    <property type="nucleotide sequence ID" value="XM_001795612.1"/>
</dbReference>
<organism evidence="1 2">
    <name type="scientific">Phaeosphaeria nodorum (strain SN15 / ATCC MYA-4574 / FGSC 10173)</name>
    <name type="common">Glume blotch fungus</name>
    <name type="synonym">Parastagonospora nodorum</name>
    <dbReference type="NCBI Taxonomy" id="321614"/>
    <lineage>
        <taxon>Eukaryota</taxon>
        <taxon>Fungi</taxon>
        <taxon>Dikarya</taxon>
        <taxon>Ascomycota</taxon>
        <taxon>Pezizomycotina</taxon>
        <taxon>Dothideomycetes</taxon>
        <taxon>Pleosporomycetidae</taxon>
        <taxon>Pleosporales</taxon>
        <taxon>Pleosporineae</taxon>
        <taxon>Phaeosphaeriaceae</taxon>
        <taxon>Parastagonospora</taxon>
    </lineage>
</organism>
<proteinExistence type="predicted"/>
<dbReference type="KEGG" id="pno:SNOG_20055"/>
<protein>
    <submittedName>
        <fullName evidence="1">Uncharacterized protein</fullName>
    </submittedName>
</protein>